<dbReference type="SUPFAM" id="SSF101386">
    <property type="entry name" value="all-alpha NTP pyrophosphatases"/>
    <property type="match status" value="1"/>
</dbReference>
<dbReference type="Pfam" id="PF01503">
    <property type="entry name" value="PRA-PH"/>
    <property type="match status" value="1"/>
</dbReference>
<feature type="coiled-coil region" evidence="1">
    <location>
        <begin position="36"/>
        <end position="70"/>
    </location>
</feature>
<dbReference type="InterPro" id="IPR021130">
    <property type="entry name" value="PRib-ATP_PPHydrolase-like"/>
</dbReference>
<proteinExistence type="predicted"/>
<sequence>MKIIKYNKLIRDKIPQIIKQHKAVPKISQLSQRAFVQELKKKLIEESSELKKAKSKKEFLNELADVLEVLRTLARVKKLSWRAVETKRKFKNKERGGFSKGLFLKEVREQS</sequence>
<evidence type="ECO:0008006" key="4">
    <source>
        <dbReference type="Google" id="ProtNLM"/>
    </source>
</evidence>
<dbReference type="Proteomes" id="UP000176846">
    <property type="component" value="Unassembled WGS sequence"/>
</dbReference>
<protein>
    <recommendedName>
        <fullName evidence="4">Phosphoribosyl-ATP pyrophosphohydrolase</fullName>
    </recommendedName>
</protein>
<dbReference type="CDD" id="cd11532">
    <property type="entry name" value="NTP-PPase_COG4997"/>
    <property type="match status" value="1"/>
</dbReference>
<dbReference type="EMBL" id="MGEK01000033">
    <property type="protein sequence ID" value="OGL81104.1"/>
    <property type="molecule type" value="Genomic_DNA"/>
</dbReference>
<evidence type="ECO:0000313" key="2">
    <source>
        <dbReference type="EMBL" id="OGL81104.1"/>
    </source>
</evidence>
<dbReference type="AlphaFoldDB" id="A0A1F7UTQ7"/>
<keyword evidence="1" id="KW-0175">Coiled coil</keyword>
<comment type="caution">
    <text evidence="2">The sequence shown here is derived from an EMBL/GenBank/DDBJ whole genome shotgun (WGS) entry which is preliminary data.</text>
</comment>
<dbReference type="InterPro" id="IPR038735">
    <property type="entry name" value="MSMEG_1276-like_NTP-PPase_dom"/>
</dbReference>
<reference evidence="2 3" key="1">
    <citation type="journal article" date="2016" name="Nat. Commun.">
        <title>Thousands of microbial genomes shed light on interconnected biogeochemical processes in an aquifer system.</title>
        <authorList>
            <person name="Anantharaman K."/>
            <person name="Brown C.T."/>
            <person name="Hug L.A."/>
            <person name="Sharon I."/>
            <person name="Castelle C.J."/>
            <person name="Probst A.J."/>
            <person name="Thomas B.C."/>
            <person name="Singh A."/>
            <person name="Wilkins M.J."/>
            <person name="Karaoz U."/>
            <person name="Brodie E.L."/>
            <person name="Williams K.H."/>
            <person name="Hubbard S.S."/>
            <person name="Banfield J.F."/>
        </authorList>
    </citation>
    <scope>NUCLEOTIDE SEQUENCE [LARGE SCALE GENOMIC DNA]</scope>
</reference>
<name>A0A1F7UTQ7_9BACT</name>
<accession>A0A1F7UTQ7</accession>
<evidence type="ECO:0000256" key="1">
    <source>
        <dbReference type="SAM" id="Coils"/>
    </source>
</evidence>
<evidence type="ECO:0000313" key="3">
    <source>
        <dbReference type="Proteomes" id="UP000176846"/>
    </source>
</evidence>
<organism evidence="2 3">
    <name type="scientific">Candidatus Uhrbacteria bacterium RIFCSPLOWO2_01_FULL_47_25</name>
    <dbReference type="NCBI Taxonomy" id="1802402"/>
    <lineage>
        <taxon>Bacteria</taxon>
        <taxon>Candidatus Uhriibacteriota</taxon>
    </lineage>
</organism>
<gene>
    <name evidence="2" type="ORF">A2936_00690</name>
</gene>